<dbReference type="AlphaFoldDB" id="A0A517XUL8"/>
<evidence type="ECO:0000256" key="1">
    <source>
        <dbReference type="SAM" id="MobiDB-lite"/>
    </source>
</evidence>
<feature type="chain" id="PRO_5021770386" evidence="2">
    <location>
        <begin position="22"/>
        <end position="97"/>
    </location>
</feature>
<proteinExistence type="predicted"/>
<name>A0A517XUL8_9BACT</name>
<dbReference type="EMBL" id="CP036273">
    <property type="protein sequence ID" value="QDU21195.1"/>
    <property type="molecule type" value="Genomic_DNA"/>
</dbReference>
<evidence type="ECO:0000313" key="4">
    <source>
        <dbReference type="Proteomes" id="UP000319576"/>
    </source>
</evidence>
<evidence type="ECO:0000313" key="3">
    <source>
        <dbReference type="EMBL" id="QDU21195.1"/>
    </source>
</evidence>
<accession>A0A517XUL8</accession>
<keyword evidence="2" id="KW-0732">Signal</keyword>
<keyword evidence="4" id="KW-1185">Reference proteome</keyword>
<sequence length="97" mass="10071" precursor="true">MRIQRWLACVAAALGLGQAGCQTWVGGMTLPSPRYLQHYPQYFPDDPAFPLPRELATMTDPEGTARGGAPGAGAPALVPPAAPVPVAPVAPAMPPRN</sequence>
<organism evidence="3 4">
    <name type="scientific">Urbifossiella limnaea</name>
    <dbReference type="NCBI Taxonomy" id="2528023"/>
    <lineage>
        <taxon>Bacteria</taxon>
        <taxon>Pseudomonadati</taxon>
        <taxon>Planctomycetota</taxon>
        <taxon>Planctomycetia</taxon>
        <taxon>Gemmatales</taxon>
        <taxon>Gemmataceae</taxon>
        <taxon>Urbifossiella</taxon>
    </lineage>
</organism>
<feature type="region of interest" description="Disordered" evidence="1">
    <location>
        <begin position="58"/>
        <end position="97"/>
    </location>
</feature>
<feature type="signal peptide" evidence="2">
    <location>
        <begin position="1"/>
        <end position="21"/>
    </location>
</feature>
<dbReference type="OrthoDB" id="292253at2"/>
<protein>
    <submittedName>
        <fullName evidence="3">Uncharacterized protein</fullName>
    </submittedName>
</protein>
<gene>
    <name evidence="3" type="ORF">ETAA1_31600</name>
</gene>
<reference evidence="3 4" key="1">
    <citation type="submission" date="2019-02" db="EMBL/GenBank/DDBJ databases">
        <title>Deep-cultivation of Planctomycetes and their phenomic and genomic characterization uncovers novel biology.</title>
        <authorList>
            <person name="Wiegand S."/>
            <person name="Jogler M."/>
            <person name="Boedeker C."/>
            <person name="Pinto D."/>
            <person name="Vollmers J."/>
            <person name="Rivas-Marin E."/>
            <person name="Kohn T."/>
            <person name="Peeters S.H."/>
            <person name="Heuer A."/>
            <person name="Rast P."/>
            <person name="Oberbeckmann S."/>
            <person name="Bunk B."/>
            <person name="Jeske O."/>
            <person name="Meyerdierks A."/>
            <person name="Storesund J.E."/>
            <person name="Kallscheuer N."/>
            <person name="Luecker S."/>
            <person name="Lage O.M."/>
            <person name="Pohl T."/>
            <person name="Merkel B.J."/>
            <person name="Hornburger P."/>
            <person name="Mueller R.-W."/>
            <person name="Bruemmer F."/>
            <person name="Labrenz M."/>
            <person name="Spormann A.M."/>
            <person name="Op den Camp H."/>
            <person name="Overmann J."/>
            <person name="Amann R."/>
            <person name="Jetten M.S.M."/>
            <person name="Mascher T."/>
            <person name="Medema M.H."/>
            <person name="Devos D.P."/>
            <person name="Kaster A.-K."/>
            <person name="Ovreas L."/>
            <person name="Rohde M."/>
            <person name="Galperin M.Y."/>
            <person name="Jogler C."/>
        </authorList>
    </citation>
    <scope>NUCLEOTIDE SEQUENCE [LARGE SCALE GENOMIC DNA]</scope>
    <source>
        <strain evidence="3 4">ETA_A1</strain>
    </source>
</reference>
<dbReference type="RefSeq" id="WP_145239965.1">
    <property type="nucleotide sequence ID" value="NZ_CP036273.1"/>
</dbReference>
<dbReference type="KEGG" id="uli:ETAA1_31600"/>
<dbReference type="Proteomes" id="UP000319576">
    <property type="component" value="Chromosome"/>
</dbReference>
<feature type="compositionally biased region" description="Pro residues" evidence="1">
    <location>
        <begin position="77"/>
        <end position="97"/>
    </location>
</feature>
<evidence type="ECO:0000256" key="2">
    <source>
        <dbReference type="SAM" id="SignalP"/>
    </source>
</evidence>